<evidence type="ECO:0000256" key="4">
    <source>
        <dbReference type="ARBA" id="ARBA00022840"/>
    </source>
</evidence>
<keyword evidence="4 11" id="KW-0067">ATP-binding</keyword>
<dbReference type="PROSITE" id="PS50893">
    <property type="entry name" value="ABC_TRANSPORTER_2"/>
    <property type="match status" value="1"/>
</dbReference>
<dbReference type="PANTHER" id="PTHR24221">
    <property type="entry name" value="ATP-BINDING CASSETTE SUB-FAMILY B"/>
    <property type="match status" value="1"/>
</dbReference>
<evidence type="ECO:0000256" key="7">
    <source>
        <dbReference type="SAM" id="Phobius"/>
    </source>
</evidence>
<evidence type="ECO:0000313" key="11">
    <source>
        <dbReference type="EMBL" id="SPB27034.1"/>
    </source>
</evidence>
<dbReference type="InterPro" id="IPR039421">
    <property type="entry name" value="Type_1_exporter"/>
</dbReference>
<dbReference type="GO" id="GO:0005524">
    <property type="term" value="F:ATP binding"/>
    <property type="evidence" value="ECO:0007669"/>
    <property type="project" value="UniProtKB-KW"/>
</dbReference>
<feature type="transmembrane region" description="Helical" evidence="7">
    <location>
        <begin position="12"/>
        <end position="32"/>
    </location>
</feature>
<comment type="subcellular location">
    <subcellularLocation>
        <location evidence="1">Cell membrane</location>
        <topology evidence="1">Multi-pass membrane protein</topology>
    </subcellularLocation>
</comment>
<feature type="transmembrane region" description="Helical" evidence="7">
    <location>
        <begin position="131"/>
        <end position="155"/>
    </location>
</feature>
<dbReference type="Proteomes" id="UP000630086">
    <property type="component" value="Unassembled WGS sequence"/>
</dbReference>
<feature type="transmembrane region" description="Helical" evidence="7">
    <location>
        <begin position="235"/>
        <end position="254"/>
    </location>
</feature>
<reference evidence="10" key="2">
    <citation type="submission" date="2020-07" db="EMBL/GenBank/DDBJ databases">
        <title>Draft genome sequence of Lactobacillus helveticus strain JCM 1062.</title>
        <authorList>
            <person name="Endo A."/>
            <person name="Maeno S."/>
            <person name="Kido Y."/>
        </authorList>
    </citation>
    <scope>NUCLEOTIDE SEQUENCE</scope>
    <source>
        <strain evidence="10">JCM 1062</strain>
    </source>
</reference>
<dbReference type="EMBL" id="OGTV01000114">
    <property type="protein sequence ID" value="SPB27034.1"/>
    <property type="molecule type" value="Genomic_DNA"/>
</dbReference>
<dbReference type="Pfam" id="PF00005">
    <property type="entry name" value="ABC_tran"/>
    <property type="match status" value="1"/>
</dbReference>
<dbReference type="EC" id="3.6.1.15" evidence="11"/>
<evidence type="ECO:0000313" key="10">
    <source>
        <dbReference type="EMBL" id="GFP13648.1"/>
    </source>
</evidence>
<dbReference type="InterPro" id="IPR003593">
    <property type="entry name" value="AAA+_ATPase"/>
</dbReference>
<dbReference type="SUPFAM" id="SSF90123">
    <property type="entry name" value="ABC transporter transmembrane region"/>
    <property type="match status" value="1"/>
</dbReference>
<dbReference type="PROSITE" id="PS50929">
    <property type="entry name" value="ABC_TM1F"/>
    <property type="match status" value="1"/>
</dbReference>
<evidence type="ECO:0000256" key="6">
    <source>
        <dbReference type="ARBA" id="ARBA00023136"/>
    </source>
</evidence>
<keyword evidence="3" id="KW-0547">Nucleotide-binding</keyword>
<dbReference type="RefSeq" id="WP_101511777.1">
    <property type="nucleotide sequence ID" value="NZ_BLYV01000334.1"/>
</dbReference>
<evidence type="ECO:0000256" key="5">
    <source>
        <dbReference type="ARBA" id="ARBA00022989"/>
    </source>
</evidence>
<dbReference type="EMBL" id="BLYV01000334">
    <property type="protein sequence ID" value="GFP13648.1"/>
    <property type="molecule type" value="Genomic_DNA"/>
</dbReference>
<dbReference type="GO" id="GO:0034040">
    <property type="term" value="F:ATPase-coupled lipid transmembrane transporter activity"/>
    <property type="evidence" value="ECO:0007669"/>
    <property type="project" value="TreeGrafter"/>
</dbReference>
<protein>
    <submittedName>
        <fullName evidence="10 11">ABC transporter</fullName>
        <ecNumber evidence="11">3.6.1.15</ecNumber>
    </submittedName>
</protein>
<dbReference type="InterPro" id="IPR027417">
    <property type="entry name" value="P-loop_NTPase"/>
</dbReference>
<feature type="domain" description="ABC transporter" evidence="8">
    <location>
        <begin position="320"/>
        <end position="524"/>
    </location>
</feature>
<feature type="domain" description="ABC transmembrane type-1" evidence="9">
    <location>
        <begin position="12"/>
        <end position="287"/>
    </location>
</feature>
<dbReference type="Gene3D" id="3.40.50.300">
    <property type="entry name" value="P-loop containing nucleotide triphosphate hydrolases"/>
    <property type="match status" value="1"/>
</dbReference>
<dbReference type="SMART" id="SM00382">
    <property type="entry name" value="AAA"/>
    <property type="match status" value="1"/>
</dbReference>
<reference evidence="11" key="1">
    <citation type="submission" date="2018-01" db="EMBL/GenBank/DDBJ databases">
        <authorList>
            <person name="Gaut B.S."/>
            <person name="Morton B.R."/>
            <person name="Clegg M.T."/>
            <person name="Duvall M.R."/>
        </authorList>
    </citation>
    <scope>NUCLEOTIDE SEQUENCE</scope>
    <source>
        <strain evidence="11">Lactobacillus helveticus</strain>
    </source>
</reference>
<evidence type="ECO:0000256" key="2">
    <source>
        <dbReference type="ARBA" id="ARBA00022692"/>
    </source>
</evidence>
<dbReference type="PANTHER" id="PTHR24221:SF654">
    <property type="entry name" value="ATP-BINDING CASSETTE SUB-FAMILY B MEMBER 6"/>
    <property type="match status" value="1"/>
</dbReference>
<keyword evidence="6 7" id="KW-0472">Membrane</keyword>
<dbReference type="CDD" id="cd03228">
    <property type="entry name" value="ABCC_MRP_Like"/>
    <property type="match status" value="1"/>
</dbReference>
<dbReference type="InterPro" id="IPR011527">
    <property type="entry name" value="ABC1_TM_dom"/>
</dbReference>
<keyword evidence="5 7" id="KW-1133">Transmembrane helix</keyword>
<feature type="transmembrane region" description="Helical" evidence="7">
    <location>
        <begin position="44"/>
        <end position="64"/>
    </location>
</feature>
<keyword evidence="11" id="KW-0378">Hydrolase</keyword>
<accession>A0A2X0PJV3</accession>
<sequence>MALQYVEIRYRFLFLVISFFKSLQVVFIAIISQQMINWISRPQLNQLLGLVMIAFLGLIIFWIIGVGYQKIYFTVVQKINYNIKAITGKYLIFNARPYVKVNTSFFTNDLKSIETNRVEAELQILTNGIQFGTAVISAIVGSLSLTIIFMVASFLPGILQRLMGKNIENKSKGWEKSNSRYTEIVKETEMFAPSARLYNTESNLWERFKVSANKMEVALMKLNFWQGFTNETISIIAYSAITIAPIAFGVYLVSQKNITLGTLIMISQLSNNFVNPVITISAYFNDLKVAKPMWEKFKKISNDSNYYSKSQSNLHDIKSIELKNVTVAYDDKVIFKDVSFNIKKGDKVLIVAPSGWGKSTLLNTLLGNMYIKSGKYLINGNDVVSNLSGVHNYFSYINQEPKLLNDTILYNITLGYPDYGNTLNSVIKKAGLEELVREKGLSFKVGISGSNLSGGQKQRIEIARALFFKRSVILADEATASLDPKLSKIIHDTLLKEYHGTLIEVAHHLTSEEKSMFNKVIDFNN</sequence>
<dbReference type="GO" id="GO:0005886">
    <property type="term" value="C:plasma membrane"/>
    <property type="evidence" value="ECO:0007669"/>
    <property type="project" value="UniProtKB-SubCell"/>
</dbReference>
<dbReference type="AlphaFoldDB" id="A0A2X0PJV3"/>
<dbReference type="InterPro" id="IPR003439">
    <property type="entry name" value="ABC_transporter-like_ATP-bd"/>
</dbReference>
<proteinExistence type="predicted"/>
<dbReference type="SUPFAM" id="SSF52540">
    <property type="entry name" value="P-loop containing nucleoside triphosphate hydrolases"/>
    <property type="match status" value="1"/>
</dbReference>
<evidence type="ECO:0000259" key="9">
    <source>
        <dbReference type="PROSITE" id="PS50929"/>
    </source>
</evidence>
<name>A0A2X0PJV3_LACHE</name>
<dbReference type="GO" id="GO:0140359">
    <property type="term" value="F:ABC-type transporter activity"/>
    <property type="evidence" value="ECO:0007669"/>
    <property type="project" value="InterPro"/>
</dbReference>
<dbReference type="Gene3D" id="1.20.1560.10">
    <property type="entry name" value="ABC transporter type 1, transmembrane domain"/>
    <property type="match status" value="1"/>
</dbReference>
<dbReference type="GO" id="GO:0016887">
    <property type="term" value="F:ATP hydrolysis activity"/>
    <property type="evidence" value="ECO:0007669"/>
    <property type="project" value="InterPro"/>
</dbReference>
<dbReference type="InterPro" id="IPR017871">
    <property type="entry name" value="ABC_transporter-like_CS"/>
</dbReference>
<dbReference type="InterPro" id="IPR036640">
    <property type="entry name" value="ABC1_TM_sf"/>
</dbReference>
<evidence type="ECO:0000256" key="3">
    <source>
        <dbReference type="ARBA" id="ARBA00022741"/>
    </source>
</evidence>
<gene>
    <name evidence="11" type="primary">bmrA</name>
    <name evidence="11" type="ORF">BDKNPLJD_02183</name>
    <name evidence="10" type="ORF">LHEJCM1062_15200</name>
</gene>
<evidence type="ECO:0000259" key="8">
    <source>
        <dbReference type="PROSITE" id="PS50893"/>
    </source>
</evidence>
<dbReference type="PROSITE" id="PS00211">
    <property type="entry name" value="ABC_TRANSPORTER_1"/>
    <property type="match status" value="1"/>
</dbReference>
<keyword evidence="2 7" id="KW-0812">Transmembrane</keyword>
<evidence type="ECO:0000256" key="1">
    <source>
        <dbReference type="ARBA" id="ARBA00004651"/>
    </source>
</evidence>
<organism evidence="11">
    <name type="scientific">Lactobacillus helveticus</name>
    <name type="common">Lactobacillus suntoryeus</name>
    <dbReference type="NCBI Taxonomy" id="1587"/>
    <lineage>
        <taxon>Bacteria</taxon>
        <taxon>Bacillati</taxon>
        <taxon>Bacillota</taxon>
        <taxon>Bacilli</taxon>
        <taxon>Lactobacillales</taxon>
        <taxon>Lactobacillaceae</taxon>
        <taxon>Lactobacillus</taxon>
    </lineage>
</organism>
<dbReference type="Pfam" id="PF00664">
    <property type="entry name" value="ABC_membrane"/>
    <property type="match status" value="1"/>
</dbReference>